<dbReference type="InterPro" id="IPR010421">
    <property type="entry name" value="TrcR"/>
</dbReference>
<dbReference type="AlphaFoldDB" id="G6F0K9"/>
<reference evidence="2 3" key="1">
    <citation type="submission" date="2011-10" db="EMBL/GenBank/DDBJ databases">
        <title>Genome Sequence of Commensalibacter intestini A911, isolated from Drosophila gut.</title>
        <authorList>
            <person name="Lee W.-J."/>
            <person name="Kim E.-K."/>
        </authorList>
    </citation>
    <scope>NUCLEOTIDE SEQUENCE [LARGE SCALE GENOMIC DNA]</scope>
    <source>
        <strain evidence="2 3">A911</strain>
    </source>
</reference>
<feature type="region of interest" description="Disordered" evidence="1">
    <location>
        <begin position="189"/>
        <end position="226"/>
    </location>
</feature>
<evidence type="ECO:0000313" key="2">
    <source>
        <dbReference type="EMBL" id="EHD13653.1"/>
    </source>
</evidence>
<dbReference type="EMBL" id="AGFR01000007">
    <property type="protein sequence ID" value="EHD13653.1"/>
    <property type="molecule type" value="Genomic_DNA"/>
</dbReference>
<dbReference type="OrthoDB" id="9789843at2"/>
<sequence>MTLPLMPKATAVWLIEKTALTFTQIADFCGMHPLEVQAIADGEVAQSIIGYDPVSNGQLTQEEIARCEADDSRKLRLSSSRMQIVRRSKGARYTPISKRNDRPDAIAFLLRNYPQLLDPQVAKLLGTTKDTIAKVRDKQHWNSPNIKPRDPVILGLCSQMDLNAAIAEGNERLAREGIEVPVAPAAESLEEAFAHTPSSSSQEPEYDVNQVFASYSDKSTESSEEE</sequence>
<name>G6F0K9_9PROT</name>
<protein>
    <submittedName>
        <fullName evidence="2">Putative cytoplasmic protein</fullName>
    </submittedName>
</protein>
<evidence type="ECO:0000313" key="3">
    <source>
        <dbReference type="Proteomes" id="UP000005939"/>
    </source>
</evidence>
<organism evidence="2 3">
    <name type="scientific">Commensalibacter intestini A911</name>
    <dbReference type="NCBI Taxonomy" id="1088868"/>
    <lineage>
        <taxon>Bacteria</taxon>
        <taxon>Pseudomonadati</taxon>
        <taxon>Pseudomonadota</taxon>
        <taxon>Alphaproteobacteria</taxon>
        <taxon>Acetobacterales</taxon>
        <taxon>Acetobacteraceae</taxon>
    </lineage>
</organism>
<comment type="caution">
    <text evidence="2">The sequence shown here is derived from an EMBL/GenBank/DDBJ whole genome shotgun (WGS) entry which is preliminary data.</text>
</comment>
<gene>
    <name evidence="2" type="ORF">CIN_10120</name>
</gene>
<dbReference type="STRING" id="1088868.CIN_10120"/>
<dbReference type="PATRIC" id="fig|1088868.3.peg.1015"/>
<dbReference type="RefSeq" id="WP_008854002.1">
    <property type="nucleotide sequence ID" value="NZ_AGFR01000007.1"/>
</dbReference>
<dbReference type="Pfam" id="PF06242">
    <property type="entry name" value="TrcR"/>
    <property type="match status" value="1"/>
</dbReference>
<dbReference type="eggNOG" id="COG3820">
    <property type="taxonomic scope" value="Bacteria"/>
</dbReference>
<proteinExistence type="predicted"/>
<evidence type="ECO:0000256" key="1">
    <source>
        <dbReference type="SAM" id="MobiDB-lite"/>
    </source>
</evidence>
<dbReference type="Proteomes" id="UP000005939">
    <property type="component" value="Unassembled WGS sequence"/>
</dbReference>
<accession>G6F0K9</accession>